<dbReference type="InterPro" id="IPR050481">
    <property type="entry name" value="UDP-glycosyltransf_plant"/>
</dbReference>
<dbReference type="UniPathway" id="UPA00009"/>
<comment type="similarity">
    <text evidence="2 6">Belongs to the UDP-glycosyltransferase family.</text>
</comment>
<accession>A0A2P2IW33</accession>
<reference evidence="8" key="1">
    <citation type="submission" date="2018-02" db="EMBL/GenBank/DDBJ databases">
        <title>Rhizophora mucronata_Transcriptome.</title>
        <authorList>
            <person name="Meera S.P."/>
            <person name="Sreeshan A."/>
            <person name="Augustine A."/>
        </authorList>
    </citation>
    <scope>NUCLEOTIDE SEQUENCE</scope>
    <source>
        <tissue evidence="8">Leaf</tissue>
    </source>
</reference>
<sequence length="463" mass="50765">MSSIKSSQKPHLHVAVAPNAGMGHLTPFLQLASMLLSRGLMVTLVTAESTVSLAESNYLAHFLKTHQEIKHVEFEVISFHSSNSTIDDVFFLQYDNISRSTHLLKPLLSSSSPPLSAIYCDLSLAAGVANIAADLTIPFYVLFVSSAKFACLSLHLPSLLSKPDILSSEPTDQVEIPGLTRLPISSIPLPLLNPNRILSQLVLSGVGVLSEAKGILINSFDWFEAETFAALNNGSVVSNLPPFLPVGPLKSHEPERDQSQCLPWLDNQPAESVIYVSFGSRNALSSDQIRELRDGLVKSGFRFLWILKTHIVDKDDKQDLKDLLGDSFFIRTKERGLVVRNWVNQQEILAHPAIGGFVSHCGWNSVLEAAYQGVPVLAWPQGGDQMINAEVVQKAGLGILEKNWGMGFKRLVKEEEIASKIVQVMEDAELRSRAKRVGEEARKATEFGGNSEKAIGRVIEQLG</sequence>
<dbReference type="Pfam" id="PF00201">
    <property type="entry name" value="UDPGT"/>
    <property type="match status" value="1"/>
</dbReference>
<evidence type="ECO:0000256" key="2">
    <source>
        <dbReference type="ARBA" id="ARBA00009995"/>
    </source>
</evidence>
<dbReference type="CDD" id="cd03784">
    <property type="entry name" value="GT1_Gtf-like"/>
    <property type="match status" value="1"/>
</dbReference>
<organism evidence="8">
    <name type="scientific">Rhizophora mucronata</name>
    <name type="common">Asiatic mangrove</name>
    <dbReference type="NCBI Taxonomy" id="61149"/>
    <lineage>
        <taxon>Eukaryota</taxon>
        <taxon>Viridiplantae</taxon>
        <taxon>Streptophyta</taxon>
        <taxon>Embryophyta</taxon>
        <taxon>Tracheophyta</taxon>
        <taxon>Spermatophyta</taxon>
        <taxon>Magnoliopsida</taxon>
        <taxon>eudicotyledons</taxon>
        <taxon>Gunneridae</taxon>
        <taxon>Pentapetalae</taxon>
        <taxon>rosids</taxon>
        <taxon>fabids</taxon>
        <taxon>Malpighiales</taxon>
        <taxon>Rhizophoraceae</taxon>
        <taxon>Rhizophora</taxon>
    </lineage>
</organism>
<dbReference type="EMBL" id="GGEC01004931">
    <property type="protein sequence ID" value="MBW85414.1"/>
    <property type="molecule type" value="Transcribed_RNA"/>
</dbReference>
<dbReference type="PANTHER" id="PTHR48048:SF76">
    <property type="entry name" value="UDP-GLYCOSYLTRANSFERASE 708D1-LIKE"/>
    <property type="match status" value="1"/>
</dbReference>
<dbReference type="AlphaFoldDB" id="A0A2P2IW33"/>
<dbReference type="Gene3D" id="3.40.50.2000">
    <property type="entry name" value="Glycogen Phosphorylase B"/>
    <property type="match status" value="2"/>
</dbReference>
<proteinExistence type="inferred from homology"/>
<evidence type="ECO:0000256" key="1">
    <source>
        <dbReference type="ARBA" id="ARBA00004935"/>
    </source>
</evidence>
<evidence type="ECO:0000256" key="7">
    <source>
        <dbReference type="RuleBase" id="RU362057"/>
    </source>
</evidence>
<comment type="catalytic activity">
    <reaction evidence="5">
        <text>an anthocyanidin + UDP-alpha-D-glucose + H(+) = an anthocyanidin 3-O-beta-D-glucoside + UDP</text>
        <dbReference type="Rhea" id="RHEA:20093"/>
        <dbReference type="ChEBI" id="CHEBI:15378"/>
        <dbReference type="ChEBI" id="CHEBI:16307"/>
        <dbReference type="ChEBI" id="CHEBI:58223"/>
        <dbReference type="ChEBI" id="CHEBI:58885"/>
        <dbReference type="ChEBI" id="CHEBI:143576"/>
        <dbReference type="EC" id="2.4.1.115"/>
    </reaction>
</comment>
<dbReference type="GO" id="GO:0047213">
    <property type="term" value="F:anthocyanidin 3-O-glucosyltransferase activity"/>
    <property type="evidence" value="ECO:0007669"/>
    <property type="project" value="UniProtKB-EC"/>
</dbReference>
<evidence type="ECO:0000256" key="3">
    <source>
        <dbReference type="ARBA" id="ARBA00022676"/>
    </source>
</evidence>
<protein>
    <recommendedName>
        <fullName evidence="7">Glycosyltransferase</fullName>
        <ecNumber evidence="7">2.4.1.-</ecNumber>
    </recommendedName>
</protein>
<dbReference type="GO" id="GO:0009718">
    <property type="term" value="P:anthocyanin-containing compound biosynthetic process"/>
    <property type="evidence" value="ECO:0007669"/>
    <property type="project" value="UniProtKB-UniPathway"/>
</dbReference>
<dbReference type="InterPro" id="IPR002213">
    <property type="entry name" value="UDP_glucos_trans"/>
</dbReference>
<keyword evidence="4 6" id="KW-0808">Transferase</keyword>
<dbReference type="InterPro" id="IPR035595">
    <property type="entry name" value="UDP_glycos_trans_CS"/>
</dbReference>
<evidence type="ECO:0000313" key="8">
    <source>
        <dbReference type="EMBL" id="MBW85414.1"/>
    </source>
</evidence>
<dbReference type="FunFam" id="3.40.50.2000:FF:000056">
    <property type="entry name" value="Glycosyltransferase"/>
    <property type="match status" value="1"/>
</dbReference>
<dbReference type="PANTHER" id="PTHR48048">
    <property type="entry name" value="GLYCOSYLTRANSFERASE"/>
    <property type="match status" value="1"/>
</dbReference>
<dbReference type="EC" id="2.4.1.-" evidence="7"/>
<comment type="pathway">
    <text evidence="1">Pigment biosynthesis; anthocyanin biosynthesis.</text>
</comment>
<evidence type="ECO:0000256" key="6">
    <source>
        <dbReference type="RuleBase" id="RU003718"/>
    </source>
</evidence>
<evidence type="ECO:0000256" key="5">
    <source>
        <dbReference type="ARBA" id="ARBA00047606"/>
    </source>
</evidence>
<dbReference type="PROSITE" id="PS00375">
    <property type="entry name" value="UDPGT"/>
    <property type="match status" value="1"/>
</dbReference>
<keyword evidence="3 6" id="KW-0328">Glycosyltransferase</keyword>
<dbReference type="SUPFAM" id="SSF53756">
    <property type="entry name" value="UDP-Glycosyltransferase/glycogen phosphorylase"/>
    <property type="match status" value="1"/>
</dbReference>
<evidence type="ECO:0000256" key="4">
    <source>
        <dbReference type="ARBA" id="ARBA00022679"/>
    </source>
</evidence>
<name>A0A2P2IW33_RHIMU</name>